<keyword evidence="3" id="KW-0496">Mitochondrion</keyword>
<evidence type="ECO:0000256" key="2">
    <source>
        <dbReference type="ARBA" id="ARBA00022792"/>
    </source>
</evidence>
<dbReference type="STRING" id="231916.A0A409VWT9"/>
<sequence length="65" mass="7553">MSIFSPLYNYPYHIIEKQKYYQTSTKPLIMRGPRQHIYVPAFMVLFSAGMASTVYAMVHLAKGKH</sequence>
<reference evidence="6 7" key="1">
    <citation type="journal article" date="2018" name="Evol. Lett.">
        <title>Horizontal gene cluster transfer increased hallucinogenic mushroom diversity.</title>
        <authorList>
            <person name="Reynolds H.T."/>
            <person name="Vijayakumar V."/>
            <person name="Gluck-Thaler E."/>
            <person name="Korotkin H.B."/>
            <person name="Matheny P.B."/>
            <person name="Slot J.C."/>
        </authorList>
    </citation>
    <scope>NUCLEOTIDE SEQUENCE [LARGE SCALE GENOMIC DNA]</scope>
    <source>
        <strain evidence="6 7">SRW20</strain>
    </source>
</reference>
<evidence type="ECO:0000256" key="4">
    <source>
        <dbReference type="ARBA" id="ARBA00023136"/>
    </source>
</evidence>
<evidence type="ECO:0000256" key="1">
    <source>
        <dbReference type="ARBA" id="ARBA00004273"/>
    </source>
</evidence>
<comment type="caution">
    <text evidence="6">The sequence shown here is derived from an EMBL/GenBank/DDBJ whole genome shotgun (WGS) entry which is preliminary data.</text>
</comment>
<dbReference type="InterPro" id="IPR039297">
    <property type="entry name" value="COX7a"/>
</dbReference>
<dbReference type="Pfam" id="PF02238">
    <property type="entry name" value="COX7a"/>
    <property type="match status" value="1"/>
</dbReference>
<keyword evidence="5" id="KW-1133">Transmembrane helix</keyword>
<evidence type="ECO:0000313" key="6">
    <source>
        <dbReference type="EMBL" id="PPQ70708.1"/>
    </source>
</evidence>
<gene>
    <name evidence="6" type="ORF">CVT26_014632</name>
</gene>
<dbReference type="Proteomes" id="UP000284706">
    <property type="component" value="Unassembled WGS sequence"/>
</dbReference>
<dbReference type="InParanoid" id="A0A409VWT9"/>
<dbReference type="EMBL" id="NHYE01005531">
    <property type="protein sequence ID" value="PPQ70708.1"/>
    <property type="molecule type" value="Genomic_DNA"/>
</dbReference>
<accession>A0A409VWT9</accession>
<protein>
    <submittedName>
        <fullName evidence="6">Uncharacterized protein</fullName>
    </submittedName>
</protein>
<dbReference type="OrthoDB" id="5511599at2759"/>
<keyword evidence="4 5" id="KW-0472">Membrane</keyword>
<dbReference type="GO" id="GO:0005743">
    <property type="term" value="C:mitochondrial inner membrane"/>
    <property type="evidence" value="ECO:0007669"/>
    <property type="project" value="UniProtKB-SubCell"/>
</dbReference>
<evidence type="ECO:0000256" key="3">
    <source>
        <dbReference type="ARBA" id="ARBA00023128"/>
    </source>
</evidence>
<comment type="subcellular location">
    <subcellularLocation>
        <location evidence="1">Mitochondrion inner membrane</location>
    </subcellularLocation>
</comment>
<keyword evidence="7" id="KW-1185">Reference proteome</keyword>
<name>A0A409VWT9_9AGAR</name>
<proteinExistence type="predicted"/>
<evidence type="ECO:0000313" key="7">
    <source>
        <dbReference type="Proteomes" id="UP000284706"/>
    </source>
</evidence>
<evidence type="ECO:0000256" key="5">
    <source>
        <dbReference type="SAM" id="Phobius"/>
    </source>
</evidence>
<keyword evidence="2" id="KW-0999">Mitochondrion inner membrane</keyword>
<keyword evidence="5" id="KW-0812">Transmembrane</keyword>
<dbReference type="AlphaFoldDB" id="A0A409VWT9"/>
<feature type="transmembrane region" description="Helical" evidence="5">
    <location>
        <begin position="37"/>
        <end position="58"/>
    </location>
</feature>
<organism evidence="6 7">
    <name type="scientific">Gymnopilus dilepis</name>
    <dbReference type="NCBI Taxonomy" id="231916"/>
    <lineage>
        <taxon>Eukaryota</taxon>
        <taxon>Fungi</taxon>
        <taxon>Dikarya</taxon>
        <taxon>Basidiomycota</taxon>
        <taxon>Agaricomycotina</taxon>
        <taxon>Agaricomycetes</taxon>
        <taxon>Agaricomycetidae</taxon>
        <taxon>Agaricales</taxon>
        <taxon>Agaricineae</taxon>
        <taxon>Hymenogastraceae</taxon>
        <taxon>Gymnopilus</taxon>
    </lineage>
</organism>